<proteinExistence type="predicted"/>
<reference evidence="1 2" key="1">
    <citation type="journal article" date="2022" name="G3 (Bethesda)">
        <title>Enemy or ally: a genomic approach to elucidate the lifestyle of Phyllosticta citrichinaensis.</title>
        <authorList>
            <person name="Buijs V.A."/>
            <person name="Groenewald J.Z."/>
            <person name="Haridas S."/>
            <person name="LaButti K.M."/>
            <person name="Lipzen A."/>
            <person name="Martin F.M."/>
            <person name="Barry K."/>
            <person name="Grigoriev I.V."/>
            <person name="Crous P.W."/>
            <person name="Seidl M.F."/>
        </authorList>
    </citation>
    <scope>NUCLEOTIDE SEQUENCE [LARGE SCALE GENOMIC DNA]</scope>
    <source>
        <strain evidence="1 2">CBS 129764</strain>
    </source>
</reference>
<gene>
    <name evidence="1" type="ORF">IWX90DRAFT_261865</name>
</gene>
<protein>
    <submittedName>
        <fullName evidence="1">Uncharacterized protein</fullName>
    </submittedName>
</protein>
<dbReference type="EMBL" id="JBBWUH010000006">
    <property type="protein sequence ID" value="KAK8164511.1"/>
    <property type="molecule type" value="Genomic_DNA"/>
</dbReference>
<dbReference type="Proteomes" id="UP001456524">
    <property type="component" value="Unassembled WGS sequence"/>
</dbReference>
<name>A0ABR1XSP6_9PEZI</name>
<organism evidence="1 2">
    <name type="scientific">Phyllosticta citrichinensis</name>
    <dbReference type="NCBI Taxonomy" id="1130410"/>
    <lineage>
        <taxon>Eukaryota</taxon>
        <taxon>Fungi</taxon>
        <taxon>Dikarya</taxon>
        <taxon>Ascomycota</taxon>
        <taxon>Pezizomycotina</taxon>
        <taxon>Dothideomycetes</taxon>
        <taxon>Dothideomycetes incertae sedis</taxon>
        <taxon>Botryosphaeriales</taxon>
        <taxon>Phyllostictaceae</taxon>
        <taxon>Phyllosticta</taxon>
    </lineage>
</organism>
<evidence type="ECO:0000313" key="2">
    <source>
        <dbReference type="Proteomes" id="UP001456524"/>
    </source>
</evidence>
<keyword evidence="2" id="KW-1185">Reference proteome</keyword>
<evidence type="ECO:0000313" key="1">
    <source>
        <dbReference type="EMBL" id="KAK8164511.1"/>
    </source>
</evidence>
<comment type="caution">
    <text evidence="1">The sequence shown here is derived from an EMBL/GenBank/DDBJ whole genome shotgun (WGS) entry which is preliminary data.</text>
</comment>
<accession>A0ABR1XSP6</accession>
<sequence>MKESTLCIYSAHGLALSRGDAAVSEAACLLVYCTAAVGSSSCASAKQTATAKRRASSLAASRAGQARQSCRRPFVTYLPWDITRYFLPTSQFVRLIPACTYRDVIDQGTAKSLGHVRGSVLASPRAAPGCSGPVVCHCLPFAFLLLPGCHEVIILY</sequence>